<gene>
    <name evidence="2" type="ORF">GCM10009533_51540</name>
</gene>
<keyword evidence="3" id="KW-1185">Reference proteome</keyword>
<sequence>MAQCVFREYPESSRWPQGAPQCRAILARMESDQVNVLSPLTRGNARLLRWSEAVVLPRCRRHTVRPPLPAGHGDSPTKSEGRHQTSRWCLPSPHGGYAIRVVAV</sequence>
<feature type="region of interest" description="Disordered" evidence="1">
    <location>
        <begin position="64"/>
        <end position="89"/>
    </location>
</feature>
<protein>
    <submittedName>
        <fullName evidence="2">Uncharacterized protein</fullName>
    </submittedName>
</protein>
<reference evidence="2 3" key="1">
    <citation type="journal article" date="2019" name="Int. J. Syst. Evol. Microbiol.">
        <title>The Global Catalogue of Microorganisms (GCM) 10K type strain sequencing project: providing services to taxonomists for standard genome sequencing and annotation.</title>
        <authorList>
            <consortium name="The Broad Institute Genomics Platform"/>
            <consortium name="The Broad Institute Genome Sequencing Center for Infectious Disease"/>
            <person name="Wu L."/>
            <person name="Ma J."/>
        </authorList>
    </citation>
    <scope>NUCLEOTIDE SEQUENCE [LARGE SCALE GENOMIC DNA]</scope>
    <source>
        <strain evidence="2 3">JCM 10303</strain>
    </source>
</reference>
<evidence type="ECO:0000313" key="2">
    <source>
        <dbReference type="EMBL" id="GAA0546379.1"/>
    </source>
</evidence>
<name>A0ABN1DM46_SACER</name>
<dbReference type="Proteomes" id="UP001500729">
    <property type="component" value="Unassembled WGS sequence"/>
</dbReference>
<evidence type="ECO:0000256" key="1">
    <source>
        <dbReference type="SAM" id="MobiDB-lite"/>
    </source>
</evidence>
<dbReference type="EMBL" id="BAAAGS010000041">
    <property type="protein sequence ID" value="GAA0546379.1"/>
    <property type="molecule type" value="Genomic_DNA"/>
</dbReference>
<evidence type="ECO:0000313" key="3">
    <source>
        <dbReference type="Proteomes" id="UP001500729"/>
    </source>
</evidence>
<comment type="caution">
    <text evidence="2">The sequence shown here is derived from an EMBL/GenBank/DDBJ whole genome shotgun (WGS) entry which is preliminary data.</text>
</comment>
<accession>A0ABN1DM46</accession>
<proteinExistence type="predicted"/>
<organism evidence="2 3">
    <name type="scientific">Saccharopolyspora erythraea</name>
    <name type="common">Streptomyces erythraeus</name>
    <dbReference type="NCBI Taxonomy" id="1836"/>
    <lineage>
        <taxon>Bacteria</taxon>
        <taxon>Bacillati</taxon>
        <taxon>Actinomycetota</taxon>
        <taxon>Actinomycetes</taxon>
        <taxon>Pseudonocardiales</taxon>
        <taxon>Pseudonocardiaceae</taxon>
        <taxon>Saccharopolyspora</taxon>
    </lineage>
</organism>